<dbReference type="Proteomes" id="UP000492821">
    <property type="component" value="Unassembled WGS sequence"/>
</dbReference>
<organism evidence="1 2">
    <name type="scientific">Panagrellus redivivus</name>
    <name type="common">Microworm</name>
    <dbReference type="NCBI Taxonomy" id="6233"/>
    <lineage>
        <taxon>Eukaryota</taxon>
        <taxon>Metazoa</taxon>
        <taxon>Ecdysozoa</taxon>
        <taxon>Nematoda</taxon>
        <taxon>Chromadorea</taxon>
        <taxon>Rhabditida</taxon>
        <taxon>Tylenchina</taxon>
        <taxon>Panagrolaimomorpha</taxon>
        <taxon>Panagrolaimoidea</taxon>
        <taxon>Panagrolaimidae</taxon>
        <taxon>Panagrellus</taxon>
    </lineage>
</organism>
<proteinExistence type="predicted"/>
<evidence type="ECO:0000313" key="1">
    <source>
        <dbReference type="Proteomes" id="UP000492821"/>
    </source>
</evidence>
<reference evidence="1" key="1">
    <citation type="journal article" date="2013" name="Genetics">
        <title>The draft genome and transcriptome of Panagrellus redivivus are shaped by the harsh demands of a free-living lifestyle.</title>
        <authorList>
            <person name="Srinivasan J."/>
            <person name="Dillman A.R."/>
            <person name="Macchietto M.G."/>
            <person name="Heikkinen L."/>
            <person name="Lakso M."/>
            <person name="Fracchia K.M."/>
            <person name="Antoshechkin I."/>
            <person name="Mortazavi A."/>
            <person name="Wong G."/>
            <person name="Sternberg P.W."/>
        </authorList>
    </citation>
    <scope>NUCLEOTIDE SEQUENCE [LARGE SCALE GENOMIC DNA]</scope>
    <source>
        <strain evidence="1">MT8872</strain>
    </source>
</reference>
<sequence>MAYLEEKQFDKALGYLSKFVDAAMALSKHPHYGDLTLEFKEKLCRQTIFAVKLAKKLKNTQTLLNSDCKNYVENKKTISTAEKLKVDILSSYCEEENMNKTRQRS</sequence>
<reference evidence="2" key="2">
    <citation type="submission" date="2020-10" db="UniProtKB">
        <authorList>
            <consortium name="WormBaseParasite"/>
        </authorList>
    </citation>
    <scope>IDENTIFICATION</scope>
</reference>
<protein>
    <submittedName>
        <fullName evidence="2">USP8_dimer domain-containing protein</fullName>
    </submittedName>
</protein>
<accession>A0A7E4W859</accession>
<keyword evidence="1" id="KW-1185">Reference proteome</keyword>
<name>A0A7E4W859_PANRE</name>
<dbReference type="AlphaFoldDB" id="A0A7E4W859"/>
<dbReference type="WBParaSite" id="Pan_g8149.t1">
    <property type="protein sequence ID" value="Pan_g8149.t1"/>
    <property type="gene ID" value="Pan_g8149"/>
</dbReference>
<evidence type="ECO:0000313" key="2">
    <source>
        <dbReference type="WBParaSite" id="Pan_g8149.t1"/>
    </source>
</evidence>